<dbReference type="RefSeq" id="WP_272737829.1">
    <property type="nucleotide sequence ID" value="NZ_CP116942.1"/>
</dbReference>
<gene>
    <name evidence="3" type="ORF">PO878_06170</name>
</gene>
<dbReference type="InterPro" id="IPR050791">
    <property type="entry name" value="Aldo-Keto_reductase"/>
</dbReference>
<name>A0AAE9YGZ9_9ACTN</name>
<dbReference type="KEGG" id="ima:PO878_06170"/>
<evidence type="ECO:0000313" key="3">
    <source>
        <dbReference type="EMBL" id="WCO68312.1"/>
    </source>
</evidence>
<dbReference type="PANTHER" id="PTHR43625">
    <property type="entry name" value="AFLATOXIN B1 ALDEHYDE REDUCTASE"/>
    <property type="match status" value="1"/>
</dbReference>
<dbReference type="CDD" id="cd19088">
    <property type="entry name" value="AKR_AKR13B1"/>
    <property type="match status" value="1"/>
</dbReference>
<dbReference type="AlphaFoldDB" id="A0AAE9YGZ9"/>
<evidence type="ECO:0000313" key="4">
    <source>
        <dbReference type="Proteomes" id="UP001216390"/>
    </source>
</evidence>
<dbReference type="Pfam" id="PF00248">
    <property type="entry name" value="Aldo_ket_red"/>
    <property type="match status" value="1"/>
</dbReference>
<keyword evidence="1" id="KW-0560">Oxidoreductase</keyword>
<dbReference type="InterPro" id="IPR020471">
    <property type="entry name" value="AKR"/>
</dbReference>
<dbReference type="GO" id="GO:0005737">
    <property type="term" value="C:cytoplasm"/>
    <property type="evidence" value="ECO:0007669"/>
    <property type="project" value="TreeGrafter"/>
</dbReference>
<dbReference type="SUPFAM" id="SSF51430">
    <property type="entry name" value="NAD(P)-linked oxidoreductase"/>
    <property type="match status" value="1"/>
</dbReference>
<dbReference type="Gene3D" id="3.20.20.100">
    <property type="entry name" value="NADP-dependent oxidoreductase domain"/>
    <property type="match status" value="1"/>
</dbReference>
<feature type="domain" description="NADP-dependent oxidoreductase" evidence="2">
    <location>
        <begin position="25"/>
        <end position="288"/>
    </location>
</feature>
<protein>
    <submittedName>
        <fullName evidence="3">Aldo/keto reductase</fullName>
    </submittedName>
</protein>
<organism evidence="3 4">
    <name type="scientific">Iamia majanohamensis</name>
    <dbReference type="NCBI Taxonomy" id="467976"/>
    <lineage>
        <taxon>Bacteria</taxon>
        <taxon>Bacillati</taxon>
        <taxon>Actinomycetota</taxon>
        <taxon>Acidimicrobiia</taxon>
        <taxon>Acidimicrobiales</taxon>
        <taxon>Iamiaceae</taxon>
        <taxon>Iamia</taxon>
    </lineage>
</organism>
<sequence length="295" mass="31393">MPSTTPPDAAASGTFRIAGELPVHRLGFGAMRITGEGIWGPPPDREAARAVVRRAVELGTTLIDTADSYGPDVSEEIIGEALRPYPEDVVVATKAGLTRSGPGEWTPCGRPDHIRAACEGSLKRLGLDTIPLYQLHRIDPEVPVEDSLGTMVELREEGKVRHIGVSEVTVDELHQCQALTPIATVQNRYNLVDREWEDVLDVCTSEGIGFIPWFPLATGSLAEGHDALSAAAERLDVAPGAVALAWLLERSPVVLPIPGTGSTDHLEQNVAAAGLRLTDEERTALDAAVAPGETA</sequence>
<dbReference type="InterPro" id="IPR023210">
    <property type="entry name" value="NADP_OxRdtase_dom"/>
</dbReference>
<keyword evidence="4" id="KW-1185">Reference proteome</keyword>
<accession>A0AAE9YGZ9</accession>
<dbReference type="PANTHER" id="PTHR43625:SF40">
    <property type="entry name" value="ALDO-KETO REDUCTASE YAKC [NADP(+)]"/>
    <property type="match status" value="1"/>
</dbReference>
<evidence type="ECO:0000256" key="1">
    <source>
        <dbReference type="ARBA" id="ARBA00023002"/>
    </source>
</evidence>
<proteinExistence type="predicted"/>
<dbReference type="Proteomes" id="UP001216390">
    <property type="component" value="Chromosome"/>
</dbReference>
<dbReference type="InterPro" id="IPR036812">
    <property type="entry name" value="NAD(P)_OxRdtase_dom_sf"/>
</dbReference>
<reference evidence="3" key="1">
    <citation type="submission" date="2023-01" db="EMBL/GenBank/DDBJ databases">
        <title>The diversity of Class Acidimicrobiia in South China Sea sediment environments and the proposal of Iamia marina sp. nov., a novel species of the genus Iamia.</title>
        <authorList>
            <person name="He Y."/>
            <person name="Tian X."/>
        </authorList>
    </citation>
    <scope>NUCLEOTIDE SEQUENCE</scope>
    <source>
        <strain evidence="3">DSM 19957</strain>
    </source>
</reference>
<dbReference type="GO" id="GO:0016491">
    <property type="term" value="F:oxidoreductase activity"/>
    <property type="evidence" value="ECO:0007669"/>
    <property type="project" value="UniProtKB-KW"/>
</dbReference>
<evidence type="ECO:0000259" key="2">
    <source>
        <dbReference type="Pfam" id="PF00248"/>
    </source>
</evidence>
<dbReference type="EMBL" id="CP116942">
    <property type="protein sequence ID" value="WCO68312.1"/>
    <property type="molecule type" value="Genomic_DNA"/>
</dbReference>
<dbReference type="PRINTS" id="PR00069">
    <property type="entry name" value="ALDKETRDTASE"/>
</dbReference>